<dbReference type="SUPFAM" id="SSF56801">
    <property type="entry name" value="Acetyl-CoA synthetase-like"/>
    <property type="match status" value="1"/>
</dbReference>
<dbReference type="InterPro" id="IPR025110">
    <property type="entry name" value="AMP-bd_C"/>
</dbReference>
<protein>
    <submittedName>
        <fullName evidence="3">Acyl-CoA synthetase</fullName>
    </submittedName>
</protein>
<dbReference type="Gene3D" id="3.40.50.12780">
    <property type="entry name" value="N-terminal domain of ligase-like"/>
    <property type="match status" value="1"/>
</dbReference>
<dbReference type="PROSITE" id="PS00455">
    <property type="entry name" value="AMP_BINDING"/>
    <property type="match status" value="1"/>
</dbReference>
<dbReference type="InterPro" id="IPR045851">
    <property type="entry name" value="AMP-bd_C_sf"/>
</dbReference>
<dbReference type="CDD" id="cd05936">
    <property type="entry name" value="FC-FACS_FadD_like"/>
    <property type="match status" value="1"/>
</dbReference>
<dbReference type="eggNOG" id="COG0318">
    <property type="taxonomic scope" value="Bacteria"/>
</dbReference>
<gene>
    <name evidence="3" type="ORF">GV64_17860</name>
</gene>
<dbReference type="Pfam" id="PF00501">
    <property type="entry name" value="AMP-binding"/>
    <property type="match status" value="1"/>
</dbReference>
<evidence type="ECO:0000259" key="1">
    <source>
        <dbReference type="Pfam" id="PF00501"/>
    </source>
</evidence>
<feature type="domain" description="AMP-binding enzyme C-terminal" evidence="2">
    <location>
        <begin position="431"/>
        <end position="506"/>
    </location>
</feature>
<dbReference type="GO" id="GO:0016877">
    <property type="term" value="F:ligase activity, forming carbon-sulfur bonds"/>
    <property type="evidence" value="ECO:0007669"/>
    <property type="project" value="UniProtKB-ARBA"/>
</dbReference>
<dbReference type="InterPro" id="IPR050237">
    <property type="entry name" value="ATP-dep_AMP-bd_enzyme"/>
</dbReference>
<feature type="domain" description="AMP-dependent synthetase/ligase" evidence="1">
    <location>
        <begin position="10"/>
        <end position="381"/>
    </location>
</feature>
<comment type="caution">
    <text evidence="3">The sequence shown here is derived from an EMBL/GenBank/DDBJ whole genome shotgun (WGS) entry which is preliminary data.</text>
</comment>
<dbReference type="InterPro" id="IPR000873">
    <property type="entry name" value="AMP-dep_synth/lig_dom"/>
</dbReference>
<dbReference type="PANTHER" id="PTHR43767:SF12">
    <property type="entry name" value="AMP-DEPENDENT SYNTHETASE AND LIGASE"/>
    <property type="match status" value="1"/>
</dbReference>
<proteinExistence type="predicted"/>
<evidence type="ECO:0000313" key="3">
    <source>
        <dbReference type="EMBL" id="KEI72345.1"/>
    </source>
</evidence>
<evidence type="ECO:0000313" key="4">
    <source>
        <dbReference type="Proteomes" id="UP000027997"/>
    </source>
</evidence>
<dbReference type="InterPro" id="IPR042099">
    <property type="entry name" value="ANL_N_sf"/>
</dbReference>
<name>A0A081KDW9_9GAMM</name>
<dbReference type="AlphaFoldDB" id="A0A081KDW9"/>
<dbReference type="EMBL" id="JOJP01000001">
    <property type="protein sequence ID" value="KEI72345.1"/>
    <property type="molecule type" value="Genomic_DNA"/>
</dbReference>
<accession>A0A081KDW9</accession>
<sequence length="522" mass="57401">MSNLADFLYRSAAVYPDKTAIVFGDVRISYQELKSASASIGKGLQQQGIKPGDRVVMSCPNLPQFLMVYYGILSAGAVVVPLNILLKPKEIAYHLSDSQAVAFLCFEGTSELPLGQFGLEAFNQVNSCQHFFAITSSLQTDSWQDQPTLAMLLSNTPMDDPEDRSADDTAAILYTSGTTGKPKGAELTHHNLAMNALICSALLATDVNDTHLVAMPLFHTFAQTAHMLHAVTSASTLVLMVRFDAETTLQLLAREEVSFFSGVPTMYIALNAAVDSVGESDRQTITDRLRLCISGGGPMPLEVLRAFEANFKVTVLEGYGLSETSPVACFNTTDQERIPGSIGRPIPGVSLKIVDVDGNSLPPDRDGELAIRGHNVMKGYFNKPEQTAEVLNNGWFLTGDIARCDEAGNYYIVDRKKDLIIRGGFNVYPREVEEVLLAHPDIMQAAVIGVPDDYYVEEIMACLILHEGRELSPELVKTWARQQLGDYKYPRYVRVFEAFPLSATGKVLKRELREWVKVASKE</sequence>
<evidence type="ECO:0000259" key="2">
    <source>
        <dbReference type="Pfam" id="PF13193"/>
    </source>
</evidence>
<dbReference type="STRING" id="305900.GV64_17860"/>
<dbReference type="Gene3D" id="3.30.300.30">
    <property type="match status" value="1"/>
</dbReference>
<dbReference type="Proteomes" id="UP000027997">
    <property type="component" value="Unassembled WGS sequence"/>
</dbReference>
<keyword evidence="4" id="KW-1185">Reference proteome</keyword>
<dbReference type="Pfam" id="PF13193">
    <property type="entry name" value="AMP-binding_C"/>
    <property type="match status" value="1"/>
</dbReference>
<reference evidence="3 4" key="1">
    <citation type="submission" date="2014-06" db="EMBL/GenBank/DDBJ databases">
        <title>Whole Genome Sequences of Three Symbiotic Endozoicomonas Bacteria.</title>
        <authorList>
            <person name="Neave M.J."/>
            <person name="Apprill A."/>
            <person name="Voolstra C.R."/>
        </authorList>
    </citation>
    <scope>NUCLEOTIDE SEQUENCE [LARGE SCALE GENOMIC DNA]</scope>
    <source>
        <strain evidence="3 4">DSM 22380</strain>
    </source>
</reference>
<organism evidence="3 4">
    <name type="scientific">Endozoicomonas elysicola</name>
    <dbReference type="NCBI Taxonomy" id="305900"/>
    <lineage>
        <taxon>Bacteria</taxon>
        <taxon>Pseudomonadati</taxon>
        <taxon>Pseudomonadota</taxon>
        <taxon>Gammaproteobacteria</taxon>
        <taxon>Oceanospirillales</taxon>
        <taxon>Endozoicomonadaceae</taxon>
        <taxon>Endozoicomonas</taxon>
    </lineage>
</organism>
<dbReference type="PANTHER" id="PTHR43767">
    <property type="entry name" value="LONG-CHAIN-FATTY-ACID--COA LIGASE"/>
    <property type="match status" value="1"/>
</dbReference>
<dbReference type="RefSeq" id="WP_020583735.1">
    <property type="nucleotide sequence ID" value="NZ_JOJP01000001.1"/>
</dbReference>
<dbReference type="InterPro" id="IPR020845">
    <property type="entry name" value="AMP-binding_CS"/>
</dbReference>